<feature type="region of interest" description="Disordered" evidence="10">
    <location>
        <begin position="242"/>
        <end position="303"/>
    </location>
</feature>
<comment type="caution">
    <text evidence="13">The sequence shown here is derived from an EMBL/GenBank/DDBJ whole genome shotgun (WGS) entry which is preliminary data.</text>
</comment>
<evidence type="ECO:0000313" key="13">
    <source>
        <dbReference type="EMBL" id="CCG84202.1"/>
    </source>
</evidence>
<feature type="transmembrane region" description="Helical" evidence="11">
    <location>
        <begin position="72"/>
        <end position="91"/>
    </location>
</feature>
<keyword evidence="14" id="KW-1185">Reference proteome</keyword>
<comment type="subcellular location">
    <subcellularLocation>
        <location evidence="2">Membrane</location>
        <topology evidence="2">Multi-pass membrane protein</topology>
    </subcellularLocation>
</comment>
<evidence type="ECO:0000256" key="8">
    <source>
        <dbReference type="ARBA" id="ARBA00022989"/>
    </source>
</evidence>
<evidence type="ECO:0000256" key="5">
    <source>
        <dbReference type="ARBA" id="ARBA00022670"/>
    </source>
</evidence>
<feature type="compositionally biased region" description="Polar residues" evidence="10">
    <location>
        <begin position="280"/>
        <end position="303"/>
    </location>
</feature>
<dbReference type="PANTHER" id="PTHR43066">
    <property type="entry name" value="RHOMBOID-RELATED PROTEIN"/>
    <property type="match status" value="1"/>
</dbReference>
<evidence type="ECO:0000256" key="7">
    <source>
        <dbReference type="ARBA" id="ARBA00022801"/>
    </source>
</evidence>
<reference evidence="13 14" key="1">
    <citation type="journal article" date="2013" name="MBio">
        <title>Genome sequencing of the plant pathogen Taphrina deformans, the causal agent of peach leaf curl.</title>
        <authorList>
            <person name="Cisse O.H."/>
            <person name="Almeida J.M.G.C.F."/>
            <person name="Fonseca A."/>
            <person name="Kumar A.A."/>
            <person name="Salojaervi J."/>
            <person name="Overmyer K."/>
            <person name="Hauser P.M."/>
            <person name="Pagni M."/>
        </authorList>
    </citation>
    <scope>NUCLEOTIDE SEQUENCE [LARGE SCALE GENOMIC DNA]</scope>
    <source>
        <strain evidence="14">PYCC 5710 / ATCC 11124 / CBS 356.35 / IMI 108563 / JCM 9778 / NBRC 8474</strain>
    </source>
</reference>
<keyword evidence="9 11" id="KW-0472">Membrane</keyword>
<dbReference type="eggNOG" id="KOG2632">
    <property type="taxonomic scope" value="Eukaryota"/>
</dbReference>
<dbReference type="InterPro" id="IPR035952">
    <property type="entry name" value="Rhomboid-like_sf"/>
</dbReference>
<dbReference type="SUPFAM" id="SSF144091">
    <property type="entry name" value="Rhomboid-like"/>
    <property type="match status" value="1"/>
</dbReference>
<dbReference type="InterPro" id="IPR022764">
    <property type="entry name" value="Peptidase_S54_rhomboid_dom"/>
</dbReference>
<feature type="compositionally biased region" description="Polar residues" evidence="10">
    <location>
        <begin position="250"/>
        <end position="259"/>
    </location>
</feature>
<comment type="similarity">
    <text evidence="3">Belongs to the peptidase S54 family.</text>
</comment>
<dbReference type="Pfam" id="PF01694">
    <property type="entry name" value="Rhomboid"/>
    <property type="match status" value="1"/>
</dbReference>
<dbReference type="EMBL" id="CAHR02000212">
    <property type="protein sequence ID" value="CCG84202.1"/>
    <property type="molecule type" value="Genomic_DNA"/>
</dbReference>
<dbReference type="Proteomes" id="UP000013776">
    <property type="component" value="Unassembled WGS sequence"/>
</dbReference>
<dbReference type="OrthoDB" id="10257275at2759"/>
<keyword evidence="8 11" id="KW-1133">Transmembrane helix</keyword>
<evidence type="ECO:0000256" key="1">
    <source>
        <dbReference type="ARBA" id="ARBA00000156"/>
    </source>
</evidence>
<evidence type="ECO:0000256" key="4">
    <source>
        <dbReference type="ARBA" id="ARBA00013039"/>
    </source>
</evidence>
<name>R4XEE2_TAPDE</name>
<sequence length="303" mass="33524">MSQSADLLDNVLPYAEVAFQRIKKLSLFTLGISLCMTVFFFMSQVTKIVDTFSLKPSDLPKFEMSRLTTYPLVHYSFLQYFLSLAAFIPLCERFERKYGSLRSLAMFLGPFESVPGLLYCLVNGVFLRHDTAIVGCSGFVFTMVAIECTQYAAKRNGKVVLGGRQLPAIALPFLLLAATTLFLPGSSISLHCASIAIGFIFGSGRVDFLLLPLKVVNFVESRVAPLVKSRLPMYVTAEDALQADEPALPTSESPSQRTSSEQHDMLRPVTPIPLTRKESNTTSRPVAGTRQVSSKWQTGQRQD</sequence>
<protein>
    <recommendedName>
        <fullName evidence="4">rhomboid protease</fullName>
        <ecNumber evidence="4">3.4.21.105</ecNumber>
    </recommendedName>
</protein>
<evidence type="ECO:0000256" key="3">
    <source>
        <dbReference type="ARBA" id="ARBA00009045"/>
    </source>
</evidence>
<proteinExistence type="inferred from homology"/>
<dbReference type="GO" id="GO:0004252">
    <property type="term" value="F:serine-type endopeptidase activity"/>
    <property type="evidence" value="ECO:0007669"/>
    <property type="project" value="InterPro"/>
</dbReference>
<dbReference type="EC" id="3.4.21.105" evidence="4"/>
<comment type="catalytic activity">
    <reaction evidence="1">
        <text>Cleaves type-1 transmembrane domains using a catalytic dyad composed of serine and histidine that are contributed by different transmembrane domains.</text>
        <dbReference type="EC" id="3.4.21.105"/>
    </reaction>
</comment>
<keyword evidence="6 11" id="KW-0812">Transmembrane</keyword>
<evidence type="ECO:0000256" key="6">
    <source>
        <dbReference type="ARBA" id="ARBA00022692"/>
    </source>
</evidence>
<feature type="transmembrane region" description="Helical" evidence="11">
    <location>
        <begin position="25"/>
        <end position="45"/>
    </location>
</feature>
<gene>
    <name evidence="13" type="ORF">TAPDE_004605</name>
</gene>
<dbReference type="Gene3D" id="1.20.1540.10">
    <property type="entry name" value="Rhomboid-like"/>
    <property type="match status" value="1"/>
</dbReference>
<feature type="domain" description="Peptidase S54 rhomboid" evidence="12">
    <location>
        <begin position="62"/>
        <end position="202"/>
    </location>
</feature>
<evidence type="ECO:0000256" key="2">
    <source>
        <dbReference type="ARBA" id="ARBA00004141"/>
    </source>
</evidence>
<evidence type="ECO:0000259" key="12">
    <source>
        <dbReference type="Pfam" id="PF01694"/>
    </source>
</evidence>
<evidence type="ECO:0000256" key="11">
    <source>
        <dbReference type="SAM" id="Phobius"/>
    </source>
</evidence>
<accession>R4XEE2</accession>
<dbReference type="PANTHER" id="PTHR43066:SF1">
    <property type="entry name" value="RHOMBOID PROTEIN 2"/>
    <property type="match status" value="1"/>
</dbReference>
<dbReference type="VEuPathDB" id="FungiDB:TAPDE_004605"/>
<keyword evidence="7" id="KW-0378">Hydrolase</keyword>
<keyword evidence="5" id="KW-0645">Protease</keyword>
<dbReference type="GO" id="GO:0016020">
    <property type="term" value="C:membrane"/>
    <property type="evidence" value="ECO:0007669"/>
    <property type="project" value="UniProtKB-SubCell"/>
</dbReference>
<organism evidence="13 14">
    <name type="scientific">Taphrina deformans (strain PYCC 5710 / ATCC 11124 / CBS 356.35 / IMI 108563 / JCM 9778 / NBRC 8474)</name>
    <name type="common">Peach leaf curl fungus</name>
    <name type="synonym">Lalaria deformans</name>
    <dbReference type="NCBI Taxonomy" id="1097556"/>
    <lineage>
        <taxon>Eukaryota</taxon>
        <taxon>Fungi</taxon>
        <taxon>Dikarya</taxon>
        <taxon>Ascomycota</taxon>
        <taxon>Taphrinomycotina</taxon>
        <taxon>Taphrinomycetes</taxon>
        <taxon>Taphrinales</taxon>
        <taxon>Taphrinaceae</taxon>
        <taxon>Taphrina</taxon>
    </lineage>
</organism>
<feature type="transmembrane region" description="Helical" evidence="11">
    <location>
        <begin position="103"/>
        <end position="126"/>
    </location>
</feature>
<dbReference type="AlphaFoldDB" id="R4XEE2"/>
<evidence type="ECO:0000313" key="14">
    <source>
        <dbReference type="Proteomes" id="UP000013776"/>
    </source>
</evidence>
<evidence type="ECO:0000256" key="9">
    <source>
        <dbReference type="ARBA" id="ARBA00023136"/>
    </source>
</evidence>
<dbReference type="STRING" id="1097556.R4XEE2"/>
<dbReference type="GO" id="GO:0006508">
    <property type="term" value="P:proteolysis"/>
    <property type="evidence" value="ECO:0007669"/>
    <property type="project" value="UniProtKB-KW"/>
</dbReference>
<feature type="transmembrane region" description="Helical" evidence="11">
    <location>
        <begin position="165"/>
        <end position="182"/>
    </location>
</feature>
<feature type="transmembrane region" description="Helical" evidence="11">
    <location>
        <begin position="132"/>
        <end position="153"/>
    </location>
</feature>
<evidence type="ECO:0000256" key="10">
    <source>
        <dbReference type="SAM" id="MobiDB-lite"/>
    </source>
</evidence>